<evidence type="ECO:0000256" key="1">
    <source>
        <dbReference type="ARBA" id="ARBA00004418"/>
    </source>
</evidence>
<keyword evidence="3" id="KW-0732">Signal</keyword>
<sequence length="334" mass="35766">MEFSGPLDAEKGSYMRLKGMLPVAVTAALLLSACGDDASTATVPEGGTIKVGIEAPWDLAYVPTSLAIDKMKAKGYTLEAVQFSEPDAMAQALQSGQIDVATNSAGQVLSAIDAGLPVKAFLGLTDPTFVMVAKAELSTCASLNGKRVAVQGQADFIAASTAQWLAKNCPGTKPDIVVIPGSENRAAALLAGQIDASGLHILRFRQLQKEQPGKFVAIDGFGAPEKVTSGWFYAKTEWLDNNKDLVKTFVDAYSETVDDIYANPESIQDRAVQLIPDVDPTLLREVVGEWAELKAWPAKEGVQRDVFDATLTFYKGFTTYKNVSGYEQSIYPPS</sequence>
<dbReference type="EMBL" id="JBHLUH010000060">
    <property type="protein sequence ID" value="MFC0531640.1"/>
    <property type="molecule type" value="Genomic_DNA"/>
</dbReference>
<evidence type="ECO:0000259" key="4">
    <source>
        <dbReference type="Pfam" id="PF09084"/>
    </source>
</evidence>
<evidence type="ECO:0000256" key="2">
    <source>
        <dbReference type="ARBA" id="ARBA00010742"/>
    </source>
</evidence>
<dbReference type="RefSeq" id="WP_377256400.1">
    <property type="nucleotide sequence ID" value="NZ_JBHLUH010000060.1"/>
</dbReference>
<accession>A0ABV6MA88</accession>
<proteinExistence type="inferred from homology"/>
<gene>
    <name evidence="5" type="ORF">ACFFIA_28735</name>
</gene>
<evidence type="ECO:0000256" key="3">
    <source>
        <dbReference type="ARBA" id="ARBA00022729"/>
    </source>
</evidence>
<keyword evidence="6" id="KW-1185">Reference proteome</keyword>
<reference evidence="5 6" key="1">
    <citation type="submission" date="2024-09" db="EMBL/GenBank/DDBJ databases">
        <authorList>
            <person name="Sun Q."/>
            <person name="Mori K."/>
        </authorList>
    </citation>
    <scope>NUCLEOTIDE SEQUENCE [LARGE SCALE GENOMIC DNA]</scope>
    <source>
        <strain evidence="5 6">TBRC 3947</strain>
    </source>
</reference>
<comment type="similarity">
    <text evidence="2">Belongs to the bacterial solute-binding protein SsuA/TauA family.</text>
</comment>
<dbReference type="PANTHER" id="PTHR30024:SF47">
    <property type="entry name" value="TAURINE-BINDING PERIPLASMIC PROTEIN"/>
    <property type="match status" value="1"/>
</dbReference>
<comment type="subcellular location">
    <subcellularLocation>
        <location evidence="1">Periplasm</location>
    </subcellularLocation>
</comment>
<organism evidence="5 6">
    <name type="scientific">Phytohabitans kaempferiae</name>
    <dbReference type="NCBI Taxonomy" id="1620943"/>
    <lineage>
        <taxon>Bacteria</taxon>
        <taxon>Bacillati</taxon>
        <taxon>Actinomycetota</taxon>
        <taxon>Actinomycetes</taxon>
        <taxon>Micromonosporales</taxon>
        <taxon>Micromonosporaceae</taxon>
    </lineage>
</organism>
<dbReference type="InterPro" id="IPR015168">
    <property type="entry name" value="SsuA/THI5"/>
</dbReference>
<dbReference type="Gene3D" id="3.40.190.10">
    <property type="entry name" value="Periplasmic binding protein-like II"/>
    <property type="match status" value="2"/>
</dbReference>
<dbReference type="Pfam" id="PF09084">
    <property type="entry name" value="NMT1"/>
    <property type="match status" value="1"/>
</dbReference>
<dbReference type="PANTHER" id="PTHR30024">
    <property type="entry name" value="ALIPHATIC SULFONATES-BINDING PROTEIN-RELATED"/>
    <property type="match status" value="1"/>
</dbReference>
<comment type="caution">
    <text evidence="5">The sequence shown here is derived from an EMBL/GenBank/DDBJ whole genome shotgun (WGS) entry which is preliminary data.</text>
</comment>
<protein>
    <submittedName>
        <fullName evidence="5">ABC transporter substrate-binding protein</fullName>
    </submittedName>
</protein>
<dbReference type="SUPFAM" id="SSF53850">
    <property type="entry name" value="Periplasmic binding protein-like II"/>
    <property type="match status" value="1"/>
</dbReference>
<name>A0ABV6MA88_9ACTN</name>
<evidence type="ECO:0000313" key="5">
    <source>
        <dbReference type="EMBL" id="MFC0531640.1"/>
    </source>
</evidence>
<feature type="domain" description="SsuA/THI5-like" evidence="4">
    <location>
        <begin position="74"/>
        <end position="266"/>
    </location>
</feature>
<evidence type="ECO:0000313" key="6">
    <source>
        <dbReference type="Proteomes" id="UP001589867"/>
    </source>
</evidence>
<dbReference type="Proteomes" id="UP001589867">
    <property type="component" value="Unassembled WGS sequence"/>
</dbReference>